<dbReference type="PANTHER" id="PTHR44688:SF16">
    <property type="entry name" value="DNA-BINDING TRANSCRIPTIONAL ACTIVATOR DEVR_DOSR"/>
    <property type="match status" value="1"/>
</dbReference>
<dbReference type="PATRIC" id="fig|84022.5.peg.3378"/>
<keyword evidence="1" id="KW-0805">Transcription regulation</keyword>
<dbReference type="PROSITE" id="PS50043">
    <property type="entry name" value="HTH_LUXR_2"/>
    <property type="match status" value="1"/>
</dbReference>
<dbReference type="GO" id="GO:0006355">
    <property type="term" value="P:regulation of DNA-templated transcription"/>
    <property type="evidence" value="ECO:0007669"/>
    <property type="project" value="InterPro"/>
</dbReference>
<evidence type="ECO:0000256" key="3">
    <source>
        <dbReference type="ARBA" id="ARBA00023163"/>
    </source>
</evidence>
<evidence type="ECO:0000313" key="4">
    <source>
        <dbReference type="EMBL" id="AKL94335.1"/>
    </source>
</evidence>
<evidence type="ECO:0000256" key="1">
    <source>
        <dbReference type="ARBA" id="ARBA00023015"/>
    </source>
</evidence>
<proteinExistence type="predicted"/>
<protein>
    <submittedName>
        <fullName evidence="4">Transcriptional regulator LuxR family</fullName>
    </submittedName>
</protein>
<evidence type="ECO:0000313" key="5">
    <source>
        <dbReference type="Proteomes" id="UP000035704"/>
    </source>
</evidence>
<gene>
    <name evidence="4" type="ORF">CACET_c08260</name>
</gene>
<dbReference type="PANTHER" id="PTHR44688">
    <property type="entry name" value="DNA-BINDING TRANSCRIPTIONAL ACTIVATOR DEVR_DOSR"/>
    <property type="match status" value="1"/>
</dbReference>
<dbReference type="Gene3D" id="1.10.10.10">
    <property type="entry name" value="Winged helix-like DNA-binding domain superfamily/Winged helix DNA-binding domain"/>
    <property type="match status" value="1"/>
</dbReference>
<dbReference type="Pfam" id="PF00196">
    <property type="entry name" value="GerE"/>
    <property type="match status" value="1"/>
</dbReference>
<reference evidence="4 5" key="1">
    <citation type="submission" date="2014-10" db="EMBL/GenBank/DDBJ databases">
        <title>Genome sequence of Clostridium aceticum DSM 1496.</title>
        <authorList>
            <person name="Poehlein A."/>
            <person name="Schiel-Bengelsdorf B."/>
            <person name="Gottschalk G."/>
            <person name="Duerre P."/>
            <person name="Daniel R."/>
        </authorList>
    </citation>
    <scope>NUCLEOTIDE SEQUENCE [LARGE SCALE GENOMIC DNA]</scope>
    <source>
        <strain evidence="4 5">DSM 1496</strain>
    </source>
</reference>
<name>A0A0D8I5X4_9CLOT</name>
<dbReference type="InterPro" id="IPR000792">
    <property type="entry name" value="Tscrpt_reg_LuxR_C"/>
</dbReference>
<dbReference type="GO" id="GO:0003677">
    <property type="term" value="F:DNA binding"/>
    <property type="evidence" value="ECO:0007669"/>
    <property type="project" value="UniProtKB-KW"/>
</dbReference>
<dbReference type="RefSeq" id="WP_044826549.1">
    <property type="nucleotide sequence ID" value="NZ_CP009687.1"/>
</dbReference>
<dbReference type="Proteomes" id="UP000035704">
    <property type="component" value="Chromosome"/>
</dbReference>
<dbReference type="SUPFAM" id="SSF46894">
    <property type="entry name" value="C-terminal effector domain of the bipartite response regulators"/>
    <property type="match status" value="1"/>
</dbReference>
<keyword evidence="5" id="KW-1185">Reference proteome</keyword>
<keyword evidence="3" id="KW-0804">Transcription</keyword>
<dbReference type="EMBL" id="CP009687">
    <property type="protein sequence ID" value="AKL94335.1"/>
    <property type="molecule type" value="Genomic_DNA"/>
</dbReference>
<evidence type="ECO:0000256" key="2">
    <source>
        <dbReference type="ARBA" id="ARBA00023125"/>
    </source>
</evidence>
<sequence length="100" mass="11826">MIIENKKKEKLNETSSDYKIKKIIFFGLLLTNEKFNLTIRETQVLFEKYYRNSNGNEIAQKLNISQQTVKTHIKNVYSKLGVNSLKECRDLLKELLEKKD</sequence>
<dbReference type="STRING" id="84022.CACET_c08260"/>
<accession>A0A0D8I5X4</accession>
<keyword evidence="2" id="KW-0238">DNA-binding</keyword>
<organism evidence="4 5">
    <name type="scientific">Clostridium aceticum</name>
    <dbReference type="NCBI Taxonomy" id="84022"/>
    <lineage>
        <taxon>Bacteria</taxon>
        <taxon>Bacillati</taxon>
        <taxon>Bacillota</taxon>
        <taxon>Clostridia</taxon>
        <taxon>Eubacteriales</taxon>
        <taxon>Clostridiaceae</taxon>
        <taxon>Clostridium</taxon>
    </lineage>
</organism>
<dbReference type="InterPro" id="IPR016032">
    <property type="entry name" value="Sig_transdc_resp-reg_C-effctor"/>
</dbReference>
<dbReference type="OrthoDB" id="9789465at2"/>
<dbReference type="AlphaFoldDB" id="A0A0D8I5X4"/>
<dbReference type="InterPro" id="IPR036388">
    <property type="entry name" value="WH-like_DNA-bd_sf"/>
</dbReference>
<dbReference type="SMART" id="SM00421">
    <property type="entry name" value="HTH_LUXR"/>
    <property type="match status" value="1"/>
</dbReference>
<dbReference type="KEGG" id="cace:CACET_c08260"/>